<sequence length="44" mass="5314">MIKNYKEFEAFLFTLYRGKEIPERLQPSLTKQLIYAKHNKQANL</sequence>
<accession>A0A382B205</accession>
<name>A0A382B205_9ZZZZ</name>
<dbReference type="EMBL" id="UINC01027782">
    <property type="protein sequence ID" value="SVB07624.1"/>
    <property type="molecule type" value="Genomic_DNA"/>
</dbReference>
<reference evidence="1" key="1">
    <citation type="submission" date="2018-05" db="EMBL/GenBank/DDBJ databases">
        <authorList>
            <person name="Lanie J.A."/>
            <person name="Ng W.-L."/>
            <person name="Kazmierczak K.M."/>
            <person name="Andrzejewski T.M."/>
            <person name="Davidsen T.M."/>
            <person name="Wayne K.J."/>
            <person name="Tettelin H."/>
            <person name="Glass J.I."/>
            <person name="Rusch D."/>
            <person name="Podicherti R."/>
            <person name="Tsui H.-C.T."/>
            <person name="Winkler M.E."/>
        </authorList>
    </citation>
    <scope>NUCLEOTIDE SEQUENCE</scope>
</reference>
<dbReference type="AlphaFoldDB" id="A0A382B205"/>
<protein>
    <submittedName>
        <fullName evidence="1">Uncharacterized protein</fullName>
    </submittedName>
</protein>
<organism evidence="1">
    <name type="scientific">marine metagenome</name>
    <dbReference type="NCBI Taxonomy" id="408172"/>
    <lineage>
        <taxon>unclassified sequences</taxon>
        <taxon>metagenomes</taxon>
        <taxon>ecological metagenomes</taxon>
    </lineage>
</organism>
<gene>
    <name evidence="1" type="ORF">METZ01_LOCUS160478</name>
</gene>
<evidence type="ECO:0000313" key="1">
    <source>
        <dbReference type="EMBL" id="SVB07624.1"/>
    </source>
</evidence>
<proteinExistence type="predicted"/>